<dbReference type="PROSITE" id="PS50045">
    <property type="entry name" value="SIGMA54_INTERACT_4"/>
    <property type="match status" value="1"/>
</dbReference>
<dbReference type="InterPro" id="IPR000014">
    <property type="entry name" value="PAS"/>
</dbReference>
<dbReference type="Pfam" id="PF25601">
    <property type="entry name" value="AAA_lid_14"/>
    <property type="match status" value="1"/>
</dbReference>
<dbReference type="PRINTS" id="PR01590">
    <property type="entry name" value="HTHFIS"/>
</dbReference>
<dbReference type="EMBL" id="CP002353">
    <property type="protein sequence ID" value="ADV61140.1"/>
    <property type="molecule type" value="Genomic_DNA"/>
</dbReference>
<reference key="1">
    <citation type="submission" date="2010-11" db="EMBL/GenBank/DDBJ databases">
        <title>The complete sequence of chromosome of Isophaera pallida ATCC 43644.</title>
        <authorList>
            <consortium name="US DOE Joint Genome Institute (JGI-PGF)"/>
            <person name="Lucas S."/>
            <person name="Copeland A."/>
            <person name="Lapidus A."/>
            <person name="Bruce D."/>
            <person name="Goodwin L."/>
            <person name="Pitluck S."/>
            <person name="Kyrpides N."/>
            <person name="Mavromatis K."/>
            <person name="Pagani I."/>
            <person name="Ivanova N."/>
            <person name="Saunders E."/>
            <person name="Brettin T."/>
            <person name="Detter J.C."/>
            <person name="Han C."/>
            <person name="Tapia R."/>
            <person name="Land M."/>
            <person name="Hauser L."/>
            <person name="Markowitz V."/>
            <person name="Cheng J.-F."/>
            <person name="Hugenholtz P."/>
            <person name="Woyke T."/>
            <person name="Wu D."/>
            <person name="Eisen J.A."/>
        </authorList>
    </citation>
    <scope>NUCLEOTIDE SEQUENCE</scope>
    <source>
        <strain>ATCC 43644</strain>
    </source>
</reference>
<keyword evidence="4" id="KW-0804">Transcription</keyword>
<evidence type="ECO:0000256" key="4">
    <source>
        <dbReference type="ARBA" id="ARBA00023163"/>
    </source>
</evidence>
<dbReference type="InterPro" id="IPR002078">
    <property type="entry name" value="Sigma_54_int"/>
</dbReference>
<dbReference type="GO" id="GO:0006355">
    <property type="term" value="P:regulation of DNA-templated transcription"/>
    <property type="evidence" value="ECO:0007669"/>
    <property type="project" value="InterPro"/>
</dbReference>
<dbReference type="OrthoDB" id="213520at2"/>
<evidence type="ECO:0000313" key="8">
    <source>
        <dbReference type="Proteomes" id="UP000008631"/>
    </source>
</evidence>
<dbReference type="Pfam" id="PF00989">
    <property type="entry name" value="PAS"/>
    <property type="match status" value="1"/>
</dbReference>
<proteinExistence type="predicted"/>
<dbReference type="Proteomes" id="UP000008631">
    <property type="component" value="Chromosome"/>
</dbReference>
<dbReference type="PROSITE" id="PS00688">
    <property type="entry name" value="SIGMA54_INTERACT_3"/>
    <property type="match status" value="1"/>
</dbReference>
<dbReference type="GO" id="GO:0043565">
    <property type="term" value="F:sequence-specific DNA binding"/>
    <property type="evidence" value="ECO:0007669"/>
    <property type="project" value="InterPro"/>
</dbReference>
<dbReference type="InterPro" id="IPR025944">
    <property type="entry name" value="Sigma_54_int_dom_CS"/>
</dbReference>
<evidence type="ECO:0000256" key="2">
    <source>
        <dbReference type="ARBA" id="ARBA00022840"/>
    </source>
</evidence>
<dbReference type="SUPFAM" id="SSF52540">
    <property type="entry name" value="P-loop containing nucleoside triphosphate hydrolases"/>
    <property type="match status" value="1"/>
</dbReference>
<keyword evidence="2" id="KW-0067">ATP-binding</keyword>
<evidence type="ECO:0000256" key="3">
    <source>
        <dbReference type="ARBA" id="ARBA00023015"/>
    </source>
</evidence>
<dbReference type="KEGG" id="ipa:Isop_0547"/>
<dbReference type="InterPro" id="IPR035965">
    <property type="entry name" value="PAS-like_dom_sf"/>
</dbReference>
<organism evidence="7 8">
    <name type="scientific">Isosphaera pallida (strain ATCC 43644 / DSM 9630 / IS1B)</name>
    <dbReference type="NCBI Taxonomy" id="575540"/>
    <lineage>
        <taxon>Bacteria</taxon>
        <taxon>Pseudomonadati</taxon>
        <taxon>Planctomycetota</taxon>
        <taxon>Planctomycetia</taxon>
        <taxon>Isosphaerales</taxon>
        <taxon>Isosphaeraceae</taxon>
        <taxon>Isosphaera</taxon>
    </lineage>
</organism>
<dbReference type="RefSeq" id="WP_013563429.1">
    <property type="nucleotide sequence ID" value="NC_014962.1"/>
</dbReference>
<keyword evidence="1" id="KW-0547">Nucleotide-binding</keyword>
<name>E8R022_ISOPI</name>
<feature type="region of interest" description="Disordered" evidence="5">
    <location>
        <begin position="479"/>
        <end position="502"/>
    </location>
</feature>
<evidence type="ECO:0000259" key="6">
    <source>
        <dbReference type="PROSITE" id="PS50045"/>
    </source>
</evidence>
<dbReference type="AlphaFoldDB" id="E8R022"/>
<dbReference type="Gene3D" id="3.30.450.20">
    <property type="entry name" value="PAS domain"/>
    <property type="match status" value="1"/>
</dbReference>
<accession>E8R022</accession>
<dbReference type="InterPro" id="IPR027417">
    <property type="entry name" value="P-loop_NTPase"/>
</dbReference>
<dbReference type="STRING" id="575540.Isop_0547"/>
<gene>
    <name evidence="7" type="ordered locus">Isop_0547</name>
</gene>
<dbReference type="InterPro" id="IPR058031">
    <property type="entry name" value="AAA_lid_NorR"/>
</dbReference>
<sequence length="502" mass="54943">MSSSRGKLGGRFGRLLIRSSEPIAVVSRTGRLVAVNPVWEDLTGWPWEIARNLRCRPRFHHDNESLVLLARCLSPPRLNTSQADLAATTRRVRIPDRDGDAHDRLITWVPLRDSAGAWSHWLAILRPVPPLDPSHATAHHDPAEQAVAEAIQQFAAEARARREQRQATRGLVGAGPRFDLLRRRIEVAAACSASVLIVGEPGTGKRLVARTIHELSPAPRNKTPLLPFDATALPTDLMEQSLLGPPPDSPAMPCSPPPIARGATILLIEPAALARDLQARLVNEFARFEAINARFISLTRTDPAQAVAEGRLRDDLLARLSTLVIPLEPLRERLDELPALASALLERANRAPGRCPSGFDTEALTILTSYDWPGNVRELLHVIEAARRSGLGDPISAADLPRSIQGALGAAHPPPQVKPVPLEERLKWVERHWLTQALTLARGNKSKAAAWLGLSRARFLRRLRETGCDPAAGSACLDNHHHADETTSSQSQVSDRKSDESQ</sequence>
<dbReference type="Gene3D" id="1.10.8.60">
    <property type="match status" value="1"/>
</dbReference>
<dbReference type="InParanoid" id="E8R022"/>
<evidence type="ECO:0000256" key="1">
    <source>
        <dbReference type="ARBA" id="ARBA00022741"/>
    </source>
</evidence>
<dbReference type="CDD" id="cd00130">
    <property type="entry name" value="PAS"/>
    <property type="match status" value="1"/>
</dbReference>
<dbReference type="Pfam" id="PF02954">
    <property type="entry name" value="HTH_8"/>
    <property type="match status" value="1"/>
</dbReference>
<keyword evidence="3" id="KW-0805">Transcription regulation</keyword>
<dbReference type="InterPro" id="IPR013767">
    <property type="entry name" value="PAS_fold"/>
</dbReference>
<keyword evidence="8" id="KW-1185">Reference proteome</keyword>
<feature type="domain" description="Sigma-54 factor interaction" evidence="6">
    <location>
        <begin position="171"/>
        <end position="388"/>
    </location>
</feature>
<dbReference type="eggNOG" id="COG2204">
    <property type="taxonomic scope" value="Bacteria"/>
</dbReference>
<dbReference type="GO" id="GO:0005524">
    <property type="term" value="F:ATP binding"/>
    <property type="evidence" value="ECO:0007669"/>
    <property type="project" value="UniProtKB-KW"/>
</dbReference>
<dbReference type="HOGENOM" id="CLU_000445_8_1_0"/>
<reference evidence="7 8" key="2">
    <citation type="journal article" date="2011" name="Stand. Genomic Sci.">
        <title>Complete genome sequence of Isosphaera pallida type strain (IS1B).</title>
        <authorList>
            <consortium name="US DOE Joint Genome Institute (JGI-PGF)"/>
            <person name="Goker M."/>
            <person name="Cleland D."/>
            <person name="Saunders E."/>
            <person name="Lapidus A."/>
            <person name="Nolan M."/>
            <person name="Lucas S."/>
            <person name="Hammon N."/>
            <person name="Deshpande S."/>
            <person name="Cheng J.F."/>
            <person name="Tapia R."/>
            <person name="Han C."/>
            <person name="Goodwin L."/>
            <person name="Pitluck S."/>
            <person name="Liolios K."/>
            <person name="Pagani I."/>
            <person name="Ivanova N."/>
            <person name="Mavromatis K."/>
            <person name="Pati A."/>
            <person name="Chen A."/>
            <person name="Palaniappan K."/>
            <person name="Land M."/>
            <person name="Hauser L."/>
            <person name="Chang Y.J."/>
            <person name="Jeffries C.D."/>
            <person name="Detter J.C."/>
            <person name="Beck B."/>
            <person name="Woyke T."/>
            <person name="Bristow J."/>
            <person name="Eisen J.A."/>
            <person name="Markowitz V."/>
            <person name="Hugenholtz P."/>
            <person name="Kyrpides N.C."/>
            <person name="Klenk H.P."/>
        </authorList>
    </citation>
    <scope>NUCLEOTIDE SEQUENCE [LARGE SCALE GENOMIC DNA]</scope>
    <source>
        <strain evidence="8">ATCC 43644 / DSM 9630 / IS1B</strain>
    </source>
</reference>
<dbReference type="Gene3D" id="1.10.10.60">
    <property type="entry name" value="Homeodomain-like"/>
    <property type="match status" value="1"/>
</dbReference>
<dbReference type="InterPro" id="IPR009057">
    <property type="entry name" value="Homeodomain-like_sf"/>
</dbReference>
<protein>
    <submittedName>
        <fullName evidence="7">Sigma54 specific transcriptional regulator, Fis family</fullName>
    </submittedName>
</protein>
<evidence type="ECO:0000313" key="7">
    <source>
        <dbReference type="EMBL" id="ADV61140.1"/>
    </source>
</evidence>
<dbReference type="SUPFAM" id="SSF46689">
    <property type="entry name" value="Homeodomain-like"/>
    <property type="match status" value="1"/>
</dbReference>
<evidence type="ECO:0000256" key="5">
    <source>
        <dbReference type="SAM" id="MobiDB-lite"/>
    </source>
</evidence>
<dbReference type="Pfam" id="PF14532">
    <property type="entry name" value="Sigma54_activ_2"/>
    <property type="match status" value="1"/>
</dbReference>
<dbReference type="InterPro" id="IPR002197">
    <property type="entry name" value="HTH_Fis"/>
</dbReference>
<dbReference type="PANTHER" id="PTHR32071">
    <property type="entry name" value="TRANSCRIPTIONAL REGULATORY PROTEIN"/>
    <property type="match status" value="1"/>
</dbReference>
<dbReference type="SUPFAM" id="SSF55785">
    <property type="entry name" value="PYP-like sensor domain (PAS domain)"/>
    <property type="match status" value="1"/>
</dbReference>
<dbReference type="Gene3D" id="3.40.50.300">
    <property type="entry name" value="P-loop containing nucleotide triphosphate hydrolases"/>
    <property type="match status" value="1"/>
</dbReference>